<feature type="compositionally biased region" description="Pro residues" evidence="1">
    <location>
        <begin position="14"/>
        <end position="30"/>
    </location>
</feature>
<dbReference type="RefSeq" id="XP_053024983.1">
    <property type="nucleotide sequence ID" value="XM_053160992.1"/>
</dbReference>
<sequence>MQILMAMVNHFPSSPAPPSPPKSLSAPPPSSTASLACPSSLASNASFCLGLLRTNATGPPQKIALASTKSKLNLSTDTNSGANALEQKPNPFVE</sequence>
<reference evidence="2" key="1">
    <citation type="submission" date="2022-10" db="EMBL/GenBank/DDBJ databases">
        <title>Puccinia triticina Genome sequencing and assembly.</title>
        <authorList>
            <person name="Li C."/>
        </authorList>
    </citation>
    <scope>NUCLEOTIDE SEQUENCE</scope>
    <source>
        <strain evidence="2">Pt15</strain>
    </source>
</reference>
<gene>
    <name evidence="2" type="ORF">PtA15_11A116</name>
</gene>
<organism evidence="2 3">
    <name type="scientific">Puccinia triticina</name>
    <dbReference type="NCBI Taxonomy" id="208348"/>
    <lineage>
        <taxon>Eukaryota</taxon>
        <taxon>Fungi</taxon>
        <taxon>Dikarya</taxon>
        <taxon>Basidiomycota</taxon>
        <taxon>Pucciniomycotina</taxon>
        <taxon>Pucciniomycetes</taxon>
        <taxon>Pucciniales</taxon>
        <taxon>Pucciniaceae</taxon>
        <taxon>Puccinia</taxon>
    </lineage>
</organism>
<feature type="compositionally biased region" description="Polar residues" evidence="1">
    <location>
        <begin position="73"/>
        <end position="82"/>
    </location>
</feature>
<dbReference type="GeneID" id="77801887"/>
<proteinExistence type="predicted"/>
<evidence type="ECO:0000313" key="3">
    <source>
        <dbReference type="Proteomes" id="UP001164743"/>
    </source>
</evidence>
<dbReference type="EMBL" id="CP110431">
    <property type="protein sequence ID" value="WAQ89428.1"/>
    <property type="molecule type" value="Genomic_DNA"/>
</dbReference>
<dbReference type="Proteomes" id="UP001164743">
    <property type="component" value="Chromosome 11A"/>
</dbReference>
<feature type="region of interest" description="Disordered" evidence="1">
    <location>
        <begin position="73"/>
        <end position="94"/>
    </location>
</feature>
<evidence type="ECO:0000256" key="1">
    <source>
        <dbReference type="SAM" id="MobiDB-lite"/>
    </source>
</evidence>
<keyword evidence="3" id="KW-1185">Reference proteome</keyword>
<accession>A0ABY7CYK2</accession>
<evidence type="ECO:0000313" key="2">
    <source>
        <dbReference type="EMBL" id="WAQ89428.1"/>
    </source>
</evidence>
<feature type="region of interest" description="Disordered" evidence="1">
    <location>
        <begin position="1"/>
        <end position="35"/>
    </location>
</feature>
<name>A0ABY7CYK2_9BASI</name>
<protein>
    <submittedName>
        <fullName evidence="2">Uncharacterized protein</fullName>
    </submittedName>
</protein>